<dbReference type="AlphaFoldDB" id="A0AAV9UP46"/>
<gene>
    <name evidence="1" type="ORF">TWF730_010306</name>
</gene>
<keyword evidence="2" id="KW-1185">Reference proteome</keyword>
<dbReference type="Proteomes" id="UP001373714">
    <property type="component" value="Unassembled WGS sequence"/>
</dbReference>
<evidence type="ECO:0000313" key="2">
    <source>
        <dbReference type="Proteomes" id="UP001373714"/>
    </source>
</evidence>
<evidence type="ECO:0000313" key="1">
    <source>
        <dbReference type="EMBL" id="KAK6345969.1"/>
    </source>
</evidence>
<reference evidence="1 2" key="1">
    <citation type="submission" date="2019-10" db="EMBL/GenBank/DDBJ databases">
        <authorList>
            <person name="Palmer J.M."/>
        </authorList>
    </citation>
    <scope>NUCLEOTIDE SEQUENCE [LARGE SCALE GENOMIC DNA]</scope>
    <source>
        <strain evidence="1 2">TWF730</strain>
    </source>
</reference>
<name>A0AAV9UP46_9PEZI</name>
<sequence>MADLPSHIASRIDSITSFLARPDSITDNTDYLSLSSISAPDAEKIRDALVNEPIFESSTARFTYDAEFQQIRITRANAVINTTAGWLQLQEQAWKKAGILPEVYENDITAFCGVEFRNFTGQIHSNTIKTPNYCMMPWTSTFPSIVVETGYTQPVTDLERDKELWKSATNGKTKVVILTKFSMTARKTIMGVVNFHRVNGKGGVGTCSKYVYTIPVHAFHDNEETYYII</sequence>
<accession>A0AAV9UP46</accession>
<proteinExistence type="predicted"/>
<organism evidence="1 2">
    <name type="scientific">Orbilia blumenaviensis</name>
    <dbReference type="NCBI Taxonomy" id="1796055"/>
    <lineage>
        <taxon>Eukaryota</taxon>
        <taxon>Fungi</taxon>
        <taxon>Dikarya</taxon>
        <taxon>Ascomycota</taxon>
        <taxon>Pezizomycotina</taxon>
        <taxon>Orbiliomycetes</taxon>
        <taxon>Orbiliales</taxon>
        <taxon>Orbiliaceae</taxon>
        <taxon>Orbilia</taxon>
    </lineage>
</organism>
<protein>
    <submittedName>
        <fullName evidence="1">Uncharacterized protein</fullName>
    </submittedName>
</protein>
<dbReference type="EMBL" id="JAVHNS010000008">
    <property type="protein sequence ID" value="KAK6345969.1"/>
    <property type="molecule type" value="Genomic_DNA"/>
</dbReference>
<comment type="caution">
    <text evidence="1">The sequence shown here is derived from an EMBL/GenBank/DDBJ whole genome shotgun (WGS) entry which is preliminary data.</text>
</comment>